<proteinExistence type="predicted"/>
<keyword evidence="4" id="KW-1185">Reference proteome</keyword>
<protein>
    <submittedName>
        <fullName evidence="3">Putative membrane protein</fullName>
    </submittedName>
</protein>
<feature type="region of interest" description="Disordered" evidence="1">
    <location>
        <begin position="1"/>
        <end position="92"/>
    </location>
</feature>
<keyword evidence="2" id="KW-1133">Transmembrane helix</keyword>
<feature type="compositionally biased region" description="Pro residues" evidence="1">
    <location>
        <begin position="77"/>
        <end position="90"/>
    </location>
</feature>
<dbReference type="RefSeq" id="WP_183254702.1">
    <property type="nucleotide sequence ID" value="NZ_BAAAFF010000002.1"/>
</dbReference>
<feature type="transmembrane region" description="Helical" evidence="2">
    <location>
        <begin position="125"/>
        <end position="149"/>
    </location>
</feature>
<evidence type="ECO:0000256" key="1">
    <source>
        <dbReference type="SAM" id="MobiDB-lite"/>
    </source>
</evidence>
<feature type="transmembrane region" description="Helical" evidence="2">
    <location>
        <begin position="170"/>
        <end position="189"/>
    </location>
</feature>
<organism evidence="3 4">
    <name type="scientific">Brevundimonas basaltis</name>
    <dbReference type="NCBI Taxonomy" id="472166"/>
    <lineage>
        <taxon>Bacteria</taxon>
        <taxon>Pseudomonadati</taxon>
        <taxon>Pseudomonadota</taxon>
        <taxon>Alphaproteobacteria</taxon>
        <taxon>Caulobacterales</taxon>
        <taxon>Caulobacteraceae</taxon>
        <taxon>Brevundimonas</taxon>
    </lineage>
</organism>
<evidence type="ECO:0000313" key="4">
    <source>
        <dbReference type="Proteomes" id="UP000566663"/>
    </source>
</evidence>
<dbReference type="AlphaFoldDB" id="A0A7W8I0I6"/>
<accession>A0A7W8I0I6</accession>
<evidence type="ECO:0000256" key="2">
    <source>
        <dbReference type="SAM" id="Phobius"/>
    </source>
</evidence>
<name>A0A7W8I0I6_9CAUL</name>
<keyword evidence="2" id="KW-0812">Transmembrane</keyword>
<dbReference type="Proteomes" id="UP000566663">
    <property type="component" value="Unassembled WGS sequence"/>
</dbReference>
<sequence>MAEPGDPNAPDDHDDLIGFASPASLQGRARSSETPVGAGSEAVAGSEISSPGSETEPDLFTAPAAATTPVEPEPDPAEPPSPVETPPAEPAPVAAASIFEPSPEFSARQRRREPPAIPGGGMGLYAVYSLILFAVPTLGVSAIIGLLAVTGRPGPEEPLAQSHFIYQQRTLWAAAVAVMIGLIFFLVPFGLGPAIMFIAALWLVARGAAGVWTLKAVRPIADPRSWWI</sequence>
<reference evidence="3 4" key="1">
    <citation type="submission" date="2020-08" db="EMBL/GenBank/DDBJ databases">
        <title>Genomic Encyclopedia of Type Strains, Phase IV (KMG-IV): sequencing the most valuable type-strain genomes for metagenomic binning, comparative biology and taxonomic classification.</title>
        <authorList>
            <person name="Goeker M."/>
        </authorList>
    </citation>
    <scope>NUCLEOTIDE SEQUENCE [LARGE SCALE GENOMIC DNA]</scope>
    <source>
        <strain evidence="3 4">DSM 25335</strain>
    </source>
</reference>
<comment type="caution">
    <text evidence="3">The sequence shown here is derived from an EMBL/GenBank/DDBJ whole genome shotgun (WGS) entry which is preliminary data.</text>
</comment>
<feature type="compositionally biased region" description="Low complexity" evidence="1">
    <location>
        <begin position="61"/>
        <end position="70"/>
    </location>
</feature>
<keyword evidence="2" id="KW-0472">Membrane</keyword>
<dbReference type="EMBL" id="JACHFZ010000003">
    <property type="protein sequence ID" value="MBB5292390.1"/>
    <property type="molecule type" value="Genomic_DNA"/>
</dbReference>
<evidence type="ECO:0000313" key="3">
    <source>
        <dbReference type="EMBL" id="MBB5292390.1"/>
    </source>
</evidence>
<gene>
    <name evidence="3" type="ORF">HNQ67_001910</name>
</gene>
<feature type="transmembrane region" description="Helical" evidence="2">
    <location>
        <begin position="195"/>
        <end position="214"/>
    </location>
</feature>